<feature type="region of interest" description="Disordered" evidence="1">
    <location>
        <begin position="108"/>
        <end position="142"/>
    </location>
</feature>
<reference evidence="3" key="3">
    <citation type="journal article" date="2014" name="Nature">
        <title>Elephant shark genome provides unique insights into gnathostome evolution.</title>
        <authorList>
            <consortium name="International Elephant Shark Genome Sequencing Consortium"/>
            <person name="Venkatesh B."/>
            <person name="Lee A.P."/>
            <person name="Ravi V."/>
            <person name="Maurya A.K."/>
            <person name="Lian M.M."/>
            <person name="Swann J.B."/>
            <person name="Ohta Y."/>
            <person name="Flajnik M.F."/>
            <person name="Sutoh Y."/>
            <person name="Kasahara M."/>
            <person name="Hoon S."/>
            <person name="Gangu V."/>
            <person name="Roy S.W."/>
            <person name="Irimia M."/>
            <person name="Korzh V."/>
            <person name="Kondrychyn I."/>
            <person name="Lim Z.W."/>
            <person name="Tay B.H."/>
            <person name="Tohari S."/>
            <person name="Kong K.W."/>
            <person name="Ho S."/>
            <person name="Lorente-Galdos B."/>
            <person name="Quilez J."/>
            <person name="Marques-Bonet T."/>
            <person name="Raney B.J."/>
            <person name="Ingham P.W."/>
            <person name="Tay A."/>
            <person name="Hillier L.W."/>
            <person name="Minx P."/>
            <person name="Boehm T."/>
            <person name="Wilson R.K."/>
            <person name="Brenner S."/>
            <person name="Warren W.C."/>
        </authorList>
    </citation>
    <scope>NUCLEOTIDE SEQUENCE [LARGE SCALE GENOMIC DNA]</scope>
</reference>
<reference evidence="3" key="2">
    <citation type="journal article" date="2007" name="PLoS Biol.">
        <title>Survey sequencing and comparative analysis of the elephant shark (Callorhinchus milii) genome.</title>
        <authorList>
            <person name="Venkatesh B."/>
            <person name="Kirkness E.F."/>
            <person name="Loh Y.H."/>
            <person name="Halpern A.L."/>
            <person name="Lee A.P."/>
            <person name="Johnson J."/>
            <person name="Dandona N."/>
            <person name="Viswanathan L.D."/>
            <person name="Tay A."/>
            <person name="Venter J.C."/>
            <person name="Strausberg R.L."/>
            <person name="Brenner S."/>
        </authorList>
    </citation>
    <scope>NUCLEOTIDE SEQUENCE [LARGE SCALE GENOMIC DNA]</scope>
</reference>
<keyword evidence="3" id="KW-1185">Reference proteome</keyword>
<feature type="region of interest" description="Disordered" evidence="1">
    <location>
        <begin position="273"/>
        <end position="321"/>
    </location>
</feature>
<accession>A0A4W3IXY0</accession>
<feature type="compositionally biased region" description="Polar residues" evidence="1">
    <location>
        <begin position="108"/>
        <end position="121"/>
    </location>
</feature>
<feature type="compositionally biased region" description="Acidic residues" evidence="1">
    <location>
        <begin position="310"/>
        <end position="320"/>
    </location>
</feature>
<reference evidence="3" key="1">
    <citation type="journal article" date="2006" name="Science">
        <title>Ancient noncoding elements conserved in the human genome.</title>
        <authorList>
            <person name="Venkatesh B."/>
            <person name="Kirkness E.F."/>
            <person name="Loh Y.H."/>
            <person name="Halpern A.L."/>
            <person name="Lee A.P."/>
            <person name="Johnson J."/>
            <person name="Dandona N."/>
            <person name="Viswanathan L.D."/>
            <person name="Tay A."/>
            <person name="Venter J.C."/>
            <person name="Strausberg R.L."/>
            <person name="Brenner S."/>
        </authorList>
    </citation>
    <scope>NUCLEOTIDE SEQUENCE [LARGE SCALE GENOMIC DNA]</scope>
</reference>
<dbReference type="GeneTree" id="ENSGT00940000175517"/>
<proteinExistence type="predicted"/>
<dbReference type="AlphaFoldDB" id="A0A4W3IXY0"/>
<dbReference type="STRING" id="7868.ENSCMIP00000030993"/>
<evidence type="ECO:0000313" key="3">
    <source>
        <dbReference type="Proteomes" id="UP000314986"/>
    </source>
</evidence>
<evidence type="ECO:0000256" key="1">
    <source>
        <dbReference type="SAM" id="MobiDB-lite"/>
    </source>
</evidence>
<reference evidence="2" key="5">
    <citation type="submission" date="2025-09" db="UniProtKB">
        <authorList>
            <consortium name="Ensembl"/>
        </authorList>
    </citation>
    <scope>IDENTIFICATION</scope>
</reference>
<dbReference type="PANTHER" id="PTHR21119:SF7">
    <property type="entry name" value="C2 DOMAIN-CONTAINING PROTEIN 2"/>
    <property type="match status" value="1"/>
</dbReference>
<evidence type="ECO:0000313" key="2">
    <source>
        <dbReference type="Ensembl" id="ENSCMIP00000030993.1"/>
    </source>
</evidence>
<dbReference type="Ensembl" id="ENSCMIT00000031465.1">
    <property type="protein sequence ID" value="ENSCMIP00000030993.1"/>
    <property type="gene ID" value="ENSCMIG00000013323.1"/>
</dbReference>
<sequence>SHSHSQWVLKEIVLNCPPRPVDKSTQHELDQIFTLGRRPKLLDRQGFAGRGLGSERAAEGGGRRVTKGMVEKKGLETSLEEGVVLGEVMVPIDLFKKQPSGRQSFRLSNVQSGNSSGSITAEVSHVPPARPGEVKPRQLPTLLPARKVEKDRTVMPCGTVITTVTAVKTQKLTAAFLHVADSPTKSPADGKEAEPESLAVGECALEASVSKALSSSDTELMLLNGADPVAEAAIRQLTESARHKLKSPVRKSTIIISGVSKVRVGFPLQPTCPSVPAREQSPSSAGPLAVAEPAGGDDGEARATPCAGGEEAEEEEEEVVVDGLASKCSNGSLEDAGLERRSSISIDGSVDAGTVKKPRGGFMRSGPKFFFRRRHHQKDPGMSQSHNDLVFLDQPTPLEKERKKGGGCTCALNQSAQSLCIRQSR</sequence>
<dbReference type="Proteomes" id="UP000314986">
    <property type="component" value="Unassembled WGS sequence"/>
</dbReference>
<protein>
    <submittedName>
        <fullName evidence="2">Uncharacterized protein</fullName>
    </submittedName>
</protein>
<reference evidence="2" key="4">
    <citation type="submission" date="2025-08" db="UniProtKB">
        <authorList>
            <consortium name="Ensembl"/>
        </authorList>
    </citation>
    <scope>IDENTIFICATION</scope>
</reference>
<organism evidence="2 3">
    <name type="scientific">Callorhinchus milii</name>
    <name type="common">Ghost shark</name>
    <dbReference type="NCBI Taxonomy" id="7868"/>
    <lineage>
        <taxon>Eukaryota</taxon>
        <taxon>Metazoa</taxon>
        <taxon>Chordata</taxon>
        <taxon>Craniata</taxon>
        <taxon>Vertebrata</taxon>
        <taxon>Chondrichthyes</taxon>
        <taxon>Holocephali</taxon>
        <taxon>Chimaeriformes</taxon>
        <taxon>Callorhinchidae</taxon>
        <taxon>Callorhinchus</taxon>
    </lineage>
</organism>
<name>A0A4W3IXY0_CALMI</name>
<dbReference type="InterPro" id="IPR039934">
    <property type="entry name" value="C2CD2/C2CD2L"/>
</dbReference>
<dbReference type="PANTHER" id="PTHR21119">
    <property type="entry name" value="C2 DOMAIN-CONTAINING PROTEIN"/>
    <property type="match status" value="1"/>
</dbReference>
<dbReference type="InParanoid" id="A0A4W3IXY0"/>